<reference evidence="1" key="1">
    <citation type="thesis" date="2020" institute="ProQuest LLC" country="789 East Eisenhower Parkway, Ann Arbor, MI, USA">
        <title>Comparative Genomics and Chromosome Evolution.</title>
        <authorList>
            <person name="Mudd A.B."/>
        </authorList>
    </citation>
    <scope>NUCLEOTIDE SEQUENCE</scope>
    <source>
        <strain evidence="1">HN-11 Male</strain>
        <tissue evidence="1">Kidney and liver</tissue>
    </source>
</reference>
<evidence type="ECO:0000313" key="2">
    <source>
        <dbReference type="Proteomes" id="UP000770717"/>
    </source>
</evidence>
<proteinExistence type="predicted"/>
<dbReference type="EMBL" id="WNTK01000001">
    <property type="protein sequence ID" value="KAG9493635.1"/>
    <property type="molecule type" value="Genomic_DNA"/>
</dbReference>
<protein>
    <submittedName>
        <fullName evidence="1">Uncharacterized protein</fullName>
    </submittedName>
</protein>
<keyword evidence="2" id="KW-1185">Reference proteome</keyword>
<organism evidence="1 2">
    <name type="scientific">Eleutherodactylus coqui</name>
    <name type="common">Puerto Rican coqui</name>
    <dbReference type="NCBI Taxonomy" id="57060"/>
    <lineage>
        <taxon>Eukaryota</taxon>
        <taxon>Metazoa</taxon>
        <taxon>Chordata</taxon>
        <taxon>Craniata</taxon>
        <taxon>Vertebrata</taxon>
        <taxon>Euteleostomi</taxon>
        <taxon>Amphibia</taxon>
        <taxon>Batrachia</taxon>
        <taxon>Anura</taxon>
        <taxon>Neobatrachia</taxon>
        <taxon>Hyloidea</taxon>
        <taxon>Eleutherodactylidae</taxon>
        <taxon>Eleutherodactylinae</taxon>
        <taxon>Eleutherodactylus</taxon>
        <taxon>Eleutherodactylus</taxon>
    </lineage>
</organism>
<evidence type="ECO:0000313" key="1">
    <source>
        <dbReference type="EMBL" id="KAG9493635.1"/>
    </source>
</evidence>
<comment type="caution">
    <text evidence="1">The sequence shown here is derived from an EMBL/GenBank/DDBJ whole genome shotgun (WGS) entry which is preliminary data.</text>
</comment>
<sequence>MLTIATKYCVCMFGLTMELNQVPKNEVEFIYSAILFVFYSNWNARMRRNNNLLCIHYVFCSFSLITYSCEGSRKFLVKG</sequence>
<dbReference type="AlphaFoldDB" id="A0A8J6FVW4"/>
<accession>A0A8J6FVW4</accession>
<name>A0A8J6FVW4_ELECQ</name>
<gene>
    <name evidence="1" type="ORF">GDO78_001490</name>
</gene>
<dbReference type="Proteomes" id="UP000770717">
    <property type="component" value="Unassembled WGS sequence"/>
</dbReference>